<dbReference type="PANTHER" id="PTHR24342">
    <property type="entry name" value="SERINE/THREONINE-PROTEIN KINASE 17"/>
    <property type="match status" value="1"/>
</dbReference>
<dbReference type="GO" id="GO:0004674">
    <property type="term" value="F:protein serine/threonine kinase activity"/>
    <property type="evidence" value="ECO:0007669"/>
    <property type="project" value="UniProtKB-KW"/>
</dbReference>
<evidence type="ECO:0000256" key="4">
    <source>
        <dbReference type="ARBA" id="ARBA00022777"/>
    </source>
</evidence>
<dbReference type="GO" id="GO:0043065">
    <property type="term" value="P:positive regulation of apoptotic process"/>
    <property type="evidence" value="ECO:0007669"/>
    <property type="project" value="TreeGrafter"/>
</dbReference>
<dbReference type="EMBL" id="KV891845">
    <property type="protein sequence ID" value="OON22223.1"/>
    <property type="molecule type" value="Genomic_DNA"/>
</dbReference>
<dbReference type="Proteomes" id="UP000243686">
    <property type="component" value="Unassembled WGS sequence"/>
</dbReference>
<keyword evidence="5" id="KW-0067">ATP-binding</keyword>
<dbReference type="InterPro" id="IPR000719">
    <property type="entry name" value="Prot_kinase_dom"/>
</dbReference>
<evidence type="ECO:0000259" key="6">
    <source>
        <dbReference type="PROSITE" id="PS50011"/>
    </source>
</evidence>
<protein>
    <recommendedName>
        <fullName evidence="6">Protein kinase domain-containing protein</fullName>
    </recommendedName>
</protein>
<dbReference type="InterPro" id="IPR011009">
    <property type="entry name" value="Kinase-like_dom_sf"/>
</dbReference>
<evidence type="ECO:0000256" key="2">
    <source>
        <dbReference type="ARBA" id="ARBA00022679"/>
    </source>
</evidence>
<feature type="domain" description="Protein kinase" evidence="6">
    <location>
        <begin position="1"/>
        <end position="147"/>
    </location>
</feature>
<dbReference type="AlphaFoldDB" id="A0A1S8X707"/>
<evidence type="ECO:0000256" key="1">
    <source>
        <dbReference type="ARBA" id="ARBA00022527"/>
    </source>
</evidence>
<evidence type="ECO:0000256" key="5">
    <source>
        <dbReference type="ARBA" id="ARBA00022840"/>
    </source>
</evidence>
<evidence type="ECO:0000313" key="7">
    <source>
        <dbReference type="EMBL" id="OON22223.1"/>
    </source>
</evidence>
<accession>A0A1S8X707</accession>
<dbReference type="GO" id="GO:0035556">
    <property type="term" value="P:intracellular signal transduction"/>
    <property type="evidence" value="ECO:0007669"/>
    <property type="project" value="TreeGrafter"/>
</dbReference>
<keyword evidence="2" id="KW-0808">Transferase</keyword>
<gene>
    <name evidence="7" type="ORF">X801_01873</name>
</gene>
<organism evidence="7 8">
    <name type="scientific">Opisthorchis viverrini</name>
    <name type="common">Southeast Asian liver fluke</name>
    <dbReference type="NCBI Taxonomy" id="6198"/>
    <lineage>
        <taxon>Eukaryota</taxon>
        <taxon>Metazoa</taxon>
        <taxon>Spiralia</taxon>
        <taxon>Lophotrochozoa</taxon>
        <taxon>Platyhelminthes</taxon>
        <taxon>Trematoda</taxon>
        <taxon>Digenea</taxon>
        <taxon>Opisthorchiida</taxon>
        <taxon>Opisthorchiata</taxon>
        <taxon>Opisthorchiidae</taxon>
        <taxon>Opisthorchis</taxon>
    </lineage>
</organism>
<dbReference type="PROSITE" id="PS00108">
    <property type="entry name" value="PROTEIN_KINASE_ST"/>
    <property type="match status" value="1"/>
</dbReference>
<sequence>MKLVHLDIKAENILLRQPYPSTDVFITDFGLATVLTEGKQHRELAGTPDYGSAHKDAAIVVVVSDDNENKRSVGILTYFLLTGVSPFLASEKEITMQRITHGPIEFPDDLFHGRSQQSVDFLRGLIVRAPREAHMTFTGLGRKCYQV</sequence>
<keyword evidence="8" id="KW-1185">Reference proteome</keyword>
<dbReference type="PANTHER" id="PTHR24342:SF12">
    <property type="entry name" value="DEATH-ASSOCIATED PROTEIN KINASE RELATED"/>
    <property type="match status" value="1"/>
</dbReference>
<reference evidence="7 8" key="1">
    <citation type="submission" date="2015-03" db="EMBL/GenBank/DDBJ databases">
        <title>Draft genome of the nematode, Opisthorchis viverrini.</title>
        <authorList>
            <person name="Mitreva M."/>
        </authorList>
    </citation>
    <scope>NUCLEOTIDE SEQUENCE [LARGE SCALE GENOMIC DNA]</scope>
    <source>
        <strain evidence="7">Khon Kaen</strain>
    </source>
</reference>
<dbReference type="PROSITE" id="PS50011">
    <property type="entry name" value="PROTEIN_KINASE_DOM"/>
    <property type="match status" value="1"/>
</dbReference>
<dbReference type="GO" id="GO:0005634">
    <property type="term" value="C:nucleus"/>
    <property type="evidence" value="ECO:0007669"/>
    <property type="project" value="TreeGrafter"/>
</dbReference>
<dbReference type="Pfam" id="PF00069">
    <property type="entry name" value="Pkinase"/>
    <property type="match status" value="1"/>
</dbReference>
<keyword evidence="4" id="KW-0418">Kinase</keyword>
<keyword evidence="3" id="KW-0547">Nucleotide-binding</keyword>
<evidence type="ECO:0000313" key="8">
    <source>
        <dbReference type="Proteomes" id="UP000243686"/>
    </source>
</evidence>
<name>A0A1S8X707_OPIVI</name>
<proteinExistence type="predicted"/>
<dbReference type="SUPFAM" id="SSF56112">
    <property type="entry name" value="Protein kinase-like (PK-like)"/>
    <property type="match status" value="1"/>
</dbReference>
<dbReference type="InterPro" id="IPR008271">
    <property type="entry name" value="Ser/Thr_kinase_AS"/>
</dbReference>
<evidence type="ECO:0000256" key="3">
    <source>
        <dbReference type="ARBA" id="ARBA00022741"/>
    </source>
</evidence>
<dbReference type="Gene3D" id="1.10.510.10">
    <property type="entry name" value="Transferase(Phosphotransferase) domain 1"/>
    <property type="match status" value="2"/>
</dbReference>
<dbReference type="GO" id="GO:0005524">
    <property type="term" value="F:ATP binding"/>
    <property type="evidence" value="ECO:0007669"/>
    <property type="project" value="UniProtKB-KW"/>
</dbReference>
<keyword evidence="1" id="KW-0723">Serine/threonine-protein kinase</keyword>